<dbReference type="InterPro" id="IPR009061">
    <property type="entry name" value="DNA-bd_dom_put_sf"/>
</dbReference>
<evidence type="ECO:0000313" key="2">
    <source>
        <dbReference type="EMBL" id="NMG76874.1"/>
    </source>
</evidence>
<dbReference type="InterPro" id="IPR010260">
    <property type="entry name" value="AlpA"/>
</dbReference>
<gene>
    <name evidence="2" type="ORF">GPA25_19140</name>
</gene>
<proteinExistence type="predicted"/>
<name>A0ABX1QI24_9RHOO</name>
<dbReference type="RefSeq" id="WP_169262006.1">
    <property type="nucleotide sequence ID" value="NZ_WTVQ01000042.1"/>
</dbReference>
<accession>A0ABX1QI24</accession>
<feature type="region of interest" description="Disordered" evidence="1">
    <location>
        <begin position="61"/>
        <end position="89"/>
    </location>
</feature>
<dbReference type="Proteomes" id="UP000648984">
    <property type="component" value="Unassembled WGS sequence"/>
</dbReference>
<evidence type="ECO:0000313" key="3">
    <source>
        <dbReference type="Proteomes" id="UP000648984"/>
    </source>
</evidence>
<protein>
    <submittedName>
        <fullName evidence="2">AlpA family phage regulatory protein</fullName>
    </submittedName>
</protein>
<sequence length="89" mass="9786">MTKTAHTSIKRIFIDLPTVAEVVALSESTIQELVRLGQFPAPRQTSGRRVGWLVREVEQWAESRPASSLPPPPNTGAKKPRKGAEQRAA</sequence>
<keyword evidence="3" id="KW-1185">Reference proteome</keyword>
<comment type="caution">
    <text evidence="2">The sequence shown here is derived from an EMBL/GenBank/DDBJ whole genome shotgun (WGS) entry which is preliminary data.</text>
</comment>
<dbReference type="EMBL" id="WTVQ01000042">
    <property type="protein sequence ID" value="NMG76874.1"/>
    <property type="molecule type" value="Genomic_DNA"/>
</dbReference>
<dbReference type="SUPFAM" id="SSF46955">
    <property type="entry name" value="Putative DNA-binding domain"/>
    <property type="match status" value="1"/>
</dbReference>
<dbReference type="Pfam" id="PF05930">
    <property type="entry name" value="Phage_AlpA"/>
    <property type="match status" value="1"/>
</dbReference>
<reference evidence="2 3" key="1">
    <citation type="submission" date="2019-12" db="EMBL/GenBank/DDBJ databases">
        <title>Comparative genomics gives insights into the taxonomy of the Azoarcus-Aromatoleum group and reveals separate origins of nif in the plant-associated Azoarcus and non-plant-associated Aromatoleum sub-groups.</title>
        <authorList>
            <person name="Lafos M."/>
            <person name="Maluk M."/>
            <person name="Batista M."/>
            <person name="Junghare M."/>
            <person name="Carmona M."/>
            <person name="Faoro H."/>
            <person name="Cruz L.M."/>
            <person name="Battistoni F."/>
            <person name="De Souza E."/>
            <person name="Pedrosa F."/>
            <person name="Chen W.-M."/>
            <person name="Poole P.S."/>
            <person name="Dixon R.A."/>
            <person name="James E.K."/>
        </authorList>
    </citation>
    <scope>NUCLEOTIDE SEQUENCE [LARGE SCALE GENOMIC DNA]</scope>
    <source>
        <strain evidence="2 3">22Lin</strain>
    </source>
</reference>
<evidence type="ECO:0000256" key="1">
    <source>
        <dbReference type="SAM" id="MobiDB-lite"/>
    </source>
</evidence>
<organism evidence="2 3">
    <name type="scientific">Aromatoleum diolicum</name>
    <dbReference type="NCBI Taxonomy" id="75796"/>
    <lineage>
        <taxon>Bacteria</taxon>
        <taxon>Pseudomonadati</taxon>
        <taxon>Pseudomonadota</taxon>
        <taxon>Betaproteobacteria</taxon>
        <taxon>Rhodocyclales</taxon>
        <taxon>Rhodocyclaceae</taxon>
        <taxon>Aromatoleum</taxon>
    </lineage>
</organism>
<dbReference type="Gene3D" id="1.10.238.160">
    <property type="match status" value="1"/>
</dbReference>